<proteinExistence type="predicted"/>
<dbReference type="AlphaFoldDB" id="A0A330H3L9"/>
<keyword evidence="2" id="KW-1185">Reference proteome</keyword>
<accession>A0A330H3L9</accession>
<name>A0A330H3L9_9HYPH</name>
<reference evidence="2" key="1">
    <citation type="submission" date="2018-06" db="EMBL/GenBank/DDBJ databases">
        <authorList>
            <person name="Helene L.C."/>
            <person name="Dall'Agnol R."/>
            <person name="Delamuta J.R."/>
            <person name="Hungria M."/>
        </authorList>
    </citation>
    <scope>NUCLEOTIDE SEQUENCE [LARGE SCALE GENOMIC DNA]</scope>
    <source>
        <strain evidence="2">AC99b</strain>
    </source>
</reference>
<dbReference type="Proteomes" id="UP000251558">
    <property type="component" value="Unassembled WGS sequence"/>
</dbReference>
<reference evidence="1 2" key="2">
    <citation type="submission" date="2018-07" db="EMBL/GenBank/DDBJ databases">
        <title>Diversity of Mesorhizobium strains in Brazil.</title>
        <authorList>
            <person name="Helene L.C.F."/>
            <person name="Dall'Agnol R."/>
            <person name="Delamuta J.R.M."/>
            <person name="Hungria M."/>
        </authorList>
    </citation>
    <scope>NUCLEOTIDE SEQUENCE [LARGE SCALE GENOMIC DNA]</scope>
    <source>
        <strain evidence="1 2">AC99b</strain>
    </source>
</reference>
<organism evidence="1 2">
    <name type="scientific">Mesorhizobium hawassense</name>
    <dbReference type="NCBI Taxonomy" id="1209954"/>
    <lineage>
        <taxon>Bacteria</taxon>
        <taxon>Pseudomonadati</taxon>
        <taxon>Pseudomonadota</taxon>
        <taxon>Alphaproteobacteria</taxon>
        <taxon>Hyphomicrobiales</taxon>
        <taxon>Phyllobacteriaceae</taxon>
        <taxon>Mesorhizobium</taxon>
    </lineage>
</organism>
<sequence>MTTPILEVKTSTETQLLYGKGARFAASSDGVVNIRPIDNNAVTVRAIFTATKSRPLNGGDALSVTLSAGDVIELV</sequence>
<comment type="caution">
    <text evidence="1">The sequence shown here is derived from an EMBL/GenBank/DDBJ whole genome shotgun (WGS) entry which is preliminary data.</text>
</comment>
<dbReference type="RefSeq" id="WP_112101537.1">
    <property type="nucleotide sequence ID" value="NZ_QMBP01000027.1"/>
</dbReference>
<dbReference type="EMBL" id="QMBP01000027">
    <property type="protein sequence ID" value="RAZ83201.1"/>
    <property type="molecule type" value="Genomic_DNA"/>
</dbReference>
<evidence type="ECO:0000313" key="1">
    <source>
        <dbReference type="EMBL" id="RAZ83201.1"/>
    </source>
</evidence>
<protein>
    <submittedName>
        <fullName evidence="1">Uncharacterized protein</fullName>
    </submittedName>
</protein>
<evidence type="ECO:0000313" key="2">
    <source>
        <dbReference type="Proteomes" id="UP000251558"/>
    </source>
</evidence>
<gene>
    <name evidence="1" type="ORF">DPM33_32990</name>
</gene>